<protein>
    <submittedName>
        <fullName evidence="1">Uncharacterized protein</fullName>
    </submittedName>
</protein>
<dbReference type="KEGG" id="pbn:PADG_04808"/>
<reference evidence="1 2" key="1">
    <citation type="journal article" date="2011" name="PLoS Genet.">
        <title>Comparative genomic analysis of human fungal pathogens causing paracoccidioidomycosis.</title>
        <authorList>
            <person name="Desjardins C.A."/>
            <person name="Champion M.D."/>
            <person name="Holder J.W."/>
            <person name="Muszewska A."/>
            <person name="Goldberg J."/>
            <person name="Bailao A.M."/>
            <person name="Brigido M.M."/>
            <person name="Ferreira M.E."/>
            <person name="Garcia A.M."/>
            <person name="Grynberg M."/>
            <person name="Gujja S."/>
            <person name="Heiman D.I."/>
            <person name="Henn M.R."/>
            <person name="Kodira C.D."/>
            <person name="Leon-Narvaez H."/>
            <person name="Longo L.V."/>
            <person name="Ma L.J."/>
            <person name="Malavazi I."/>
            <person name="Matsuo A.L."/>
            <person name="Morais F.V."/>
            <person name="Pereira M."/>
            <person name="Rodriguez-Brito S."/>
            <person name="Sakthikumar S."/>
            <person name="Salem-Izacc S.M."/>
            <person name="Sykes S.M."/>
            <person name="Teixeira M.M."/>
            <person name="Vallejo M.C."/>
            <person name="Walter M.E."/>
            <person name="Yandava C."/>
            <person name="Young S."/>
            <person name="Zeng Q."/>
            <person name="Zucker J."/>
            <person name="Felipe M.S."/>
            <person name="Goldman G.H."/>
            <person name="Haas B.J."/>
            <person name="McEwen J.G."/>
            <person name="Nino-Vega G."/>
            <person name="Puccia R."/>
            <person name="San-Blas G."/>
            <person name="Soares C.M."/>
            <person name="Birren B.W."/>
            <person name="Cuomo C.A."/>
        </authorList>
    </citation>
    <scope>NUCLEOTIDE SEQUENCE [LARGE SCALE GENOMIC DNA]</scope>
    <source>
        <strain evidence="1 2">Pb18</strain>
    </source>
</reference>
<dbReference type="AlphaFoldDB" id="C1GCT6"/>
<dbReference type="Proteomes" id="UP000001628">
    <property type="component" value="Unassembled WGS sequence"/>
</dbReference>
<name>C1GCT6_PARBD</name>
<dbReference type="EMBL" id="KN275961">
    <property type="protein sequence ID" value="EEH48729.2"/>
    <property type="molecule type" value="Genomic_DNA"/>
</dbReference>
<dbReference type="InParanoid" id="C1GCT6"/>
<dbReference type="eggNOG" id="ENOG502R9JR">
    <property type="taxonomic scope" value="Eukaryota"/>
</dbReference>
<sequence>MSRLAGTGFERATYPQSNTSKQVLTAAATLVTQRNSAHITHQVVDTMQGSRPLPSANLQFTPTKLSSTASHAGFTASPVQFLNHITNSGTVTEDLAIPAESPFSTVSTQPRLNDLMEANGVIC</sequence>
<accession>C1GCT6</accession>
<organism evidence="1 2">
    <name type="scientific">Paracoccidioides brasiliensis (strain Pb18)</name>
    <dbReference type="NCBI Taxonomy" id="502780"/>
    <lineage>
        <taxon>Eukaryota</taxon>
        <taxon>Fungi</taxon>
        <taxon>Dikarya</taxon>
        <taxon>Ascomycota</taxon>
        <taxon>Pezizomycotina</taxon>
        <taxon>Eurotiomycetes</taxon>
        <taxon>Eurotiomycetidae</taxon>
        <taxon>Onygenales</taxon>
        <taxon>Ajellomycetaceae</taxon>
        <taxon>Paracoccidioides</taxon>
    </lineage>
</organism>
<dbReference type="VEuPathDB" id="FungiDB:PADG_04808"/>
<dbReference type="RefSeq" id="XP_010760149.1">
    <property type="nucleotide sequence ID" value="XM_010761847.1"/>
</dbReference>
<evidence type="ECO:0000313" key="1">
    <source>
        <dbReference type="EMBL" id="EEH48729.2"/>
    </source>
</evidence>
<gene>
    <name evidence="1" type="ORF">PADG_04808</name>
</gene>
<dbReference type="HOGENOM" id="CLU_2015954_0_0_1"/>
<dbReference type="GeneID" id="22583851"/>
<evidence type="ECO:0000313" key="2">
    <source>
        <dbReference type="Proteomes" id="UP000001628"/>
    </source>
</evidence>
<keyword evidence="2" id="KW-1185">Reference proteome</keyword>
<proteinExistence type="predicted"/>